<proteinExistence type="predicted"/>
<organism evidence="1 2">
    <name type="scientific">Acinetobacter gandensis</name>
    <dbReference type="NCBI Taxonomy" id="1443941"/>
    <lineage>
        <taxon>Bacteria</taxon>
        <taxon>Pseudomonadati</taxon>
        <taxon>Pseudomonadota</taxon>
        <taxon>Gammaproteobacteria</taxon>
        <taxon>Moraxellales</taxon>
        <taxon>Moraxellaceae</taxon>
        <taxon>Acinetobacter</taxon>
    </lineage>
</organism>
<gene>
    <name evidence="1" type="ORF">A9J31_00770</name>
</gene>
<keyword evidence="2" id="KW-1185">Reference proteome</keyword>
<dbReference type="EMBL" id="LZDS01000001">
    <property type="protein sequence ID" value="OBX30073.1"/>
    <property type="molecule type" value="Genomic_DNA"/>
</dbReference>
<name>A0A1A7RF67_9GAMM</name>
<evidence type="ECO:0008006" key="3">
    <source>
        <dbReference type="Google" id="ProtNLM"/>
    </source>
</evidence>
<sequence>MSACSQKDTPLDGHENYIGTWQNAQSELIIRPSGNVNYKHQEHTEKSIANQTFNDAKQSNFKAPITSFNAQSFRIGQDQLSHEFKIDQAPYQDEQGHWKMTLNGESYTRQ</sequence>
<reference evidence="2" key="1">
    <citation type="submission" date="2016-06" db="EMBL/GenBank/DDBJ databases">
        <authorList>
            <person name="Radolfova-Krizova L."/>
            <person name="Nemec A."/>
        </authorList>
    </citation>
    <scope>NUCLEOTIDE SEQUENCE [LARGE SCALE GENOMIC DNA]</scope>
    <source>
        <strain evidence="2">ANC 4275</strain>
    </source>
</reference>
<protein>
    <recommendedName>
        <fullName evidence="3">Lipocalin-like domain-containing protein</fullName>
    </recommendedName>
</protein>
<accession>A0A1A7RF67</accession>
<comment type="caution">
    <text evidence="1">The sequence shown here is derived from an EMBL/GenBank/DDBJ whole genome shotgun (WGS) entry which is preliminary data.</text>
</comment>
<dbReference type="AlphaFoldDB" id="A0A1A7RF67"/>
<evidence type="ECO:0000313" key="2">
    <source>
        <dbReference type="Proteomes" id="UP000185753"/>
    </source>
</evidence>
<dbReference type="Proteomes" id="UP000185753">
    <property type="component" value="Unassembled WGS sequence"/>
</dbReference>
<evidence type="ECO:0000313" key="1">
    <source>
        <dbReference type="EMBL" id="OBX30073.1"/>
    </source>
</evidence>